<protein>
    <submittedName>
        <fullName evidence="1">CLUMA_CG014691, isoform A</fullName>
    </submittedName>
</protein>
<sequence>MKSLDVELSLHHLKQADAHRRHQGRHTKMDLNSSKINAIRLNFHKINCVHFRKPTGSNLPFHPPQKLILG</sequence>
<reference evidence="1 2" key="1">
    <citation type="submission" date="2015-04" db="EMBL/GenBank/DDBJ databases">
        <authorList>
            <person name="Syromyatnikov M.Y."/>
            <person name="Popov V.N."/>
        </authorList>
    </citation>
    <scope>NUCLEOTIDE SEQUENCE [LARGE SCALE GENOMIC DNA]</scope>
</reference>
<evidence type="ECO:0000313" key="2">
    <source>
        <dbReference type="Proteomes" id="UP000183832"/>
    </source>
</evidence>
<gene>
    <name evidence="1" type="ORF">CLUMA_CG014691</name>
</gene>
<dbReference type="EMBL" id="CVRI01000055">
    <property type="protein sequence ID" value="CRL01080.1"/>
    <property type="molecule type" value="Genomic_DNA"/>
</dbReference>
<dbReference type="AlphaFoldDB" id="A0A1J1ILP3"/>
<keyword evidence="2" id="KW-1185">Reference proteome</keyword>
<organism evidence="1 2">
    <name type="scientific">Clunio marinus</name>
    <dbReference type="NCBI Taxonomy" id="568069"/>
    <lineage>
        <taxon>Eukaryota</taxon>
        <taxon>Metazoa</taxon>
        <taxon>Ecdysozoa</taxon>
        <taxon>Arthropoda</taxon>
        <taxon>Hexapoda</taxon>
        <taxon>Insecta</taxon>
        <taxon>Pterygota</taxon>
        <taxon>Neoptera</taxon>
        <taxon>Endopterygota</taxon>
        <taxon>Diptera</taxon>
        <taxon>Nematocera</taxon>
        <taxon>Chironomoidea</taxon>
        <taxon>Chironomidae</taxon>
        <taxon>Clunio</taxon>
    </lineage>
</organism>
<proteinExistence type="predicted"/>
<name>A0A1J1ILP3_9DIPT</name>
<dbReference type="Proteomes" id="UP000183832">
    <property type="component" value="Unassembled WGS sequence"/>
</dbReference>
<accession>A0A1J1ILP3</accession>
<evidence type="ECO:0000313" key="1">
    <source>
        <dbReference type="EMBL" id="CRL01080.1"/>
    </source>
</evidence>